<feature type="region of interest" description="Disordered" evidence="1">
    <location>
        <begin position="1"/>
        <end position="27"/>
    </location>
</feature>
<reference evidence="2" key="1">
    <citation type="submission" date="2014-09" db="EMBL/GenBank/DDBJ databases">
        <authorList>
            <person name="Magalhaes I.L.F."/>
            <person name="Oliveira U."/>
            <person name="Santos F.R."/>
            <person name="Vidigal T.H.D.A."/>
            <person name="Brescovit A.D."/>
            <person name="Santos A.J."/>
        </authorList>
    </citation>
    <scope>NUCLEOTIDE SEQUENCE</scope>
    <source>
        <tissue evidence="2">Shoot tissue taken approximately 20 cm above the soil surface</tissue>
    </source>
</reference>
<name>A0A0A9GE42_ARUDO</name>
<evidence type="ECO:0000313" key="2">
    <source>
        <dbReference type="EMBL" id="JAE21689.1"/>
    </source>
</evidence>
<feature type="compositionally biased region" description="Pro residues" evidence="1">
    <location>
        <begin position="16"/>
        <end position="25"/>
    </location>
</feature>
<protein>
    <submittedName>
        <fullName evidence="2">Uncharacterized protein</fullName>
    </submittedName>
</protein>
<proteinExistence type="predicted"/>
<evidence type="ECO:0000256" key="1">
    <source>
        <dbReference type="SAM" id="MobiDB-lite"/>
    </source>
</evidence>
<accession>A0A0A9GE42</accession>
<organism evidence="2">
    <name type="scientific">Arundo donax</name>
    <name type="common">Giant reed</name>
    <name type="synonym">Donax arundinaceus</name>
    <dbReference type="NCBI Taxonomy" id="35708"/>
    <lineage>
        <taxon>Eukaryota</taxon>
        <taxon>Viridiplantae</taxon>
        <taxon>Streptophyta</taxon>
        <taxon>Embryophyta</taxon>
        <taxon>Tracheophyta</taxon>
        <taxon>Spermatophyta</taxon>
        <taxon>Magnoliopsida</taxon>
        <taxon>Liliopsida</taxon>
        <taxon>Poales</taxon>
        <taxon>Poaceae</taxon>
        <taxon>PACMAD clade</taxon>
        <taxon>Arundinoideae</taxon>
        <taxon>Arundineae</taxon>
        <taxon>Arundo</taxon>
    </lineage>
</organism>
<dbReference type="AlphaFoldDB" id="A0A0A9GE42"/>
<dbReference type="EMBL" id="GBRH01176207">
    <property type="protein sequence ID" value="JAE21689.1"/>
    <property type="molecule type" value="Transcribed_RNA"/>
</dbReference>
<sequence>MISPRMASGRPLMRSTPPPSPPPAPGSGGSGLLLLLSVVVGWGLGASTAAVASGGVLSVSSASDLLFLAVGPGGSISMAGGGGLLRVCLVSGDRVGWDGAIHVFAVFASASKRDEAKRKLTI</sequence>
<reference evidence="2" key="2">
    <citation type="journal article" date="2015" name="Data Brief">
        <title>Shoot transcriptome of the giant reed, Arundo donax.</title>
        <authorList>
            <person name="Barrero R.A."/>
            <person name="Guerrero F.D."/>
            <person name="Moolhuijzen P."/>
            <person name="Goolsby J.A."/>
            <person name="Tidwell J."/>
            <person name="Bellgard S.E."/>
            <person name="Bellgard M.I."/>
        </authorList>
    </citation>
    <scope>NUCLEOTIDE SEQUENCE</scope>
    <source>
        <tissue evidence="2">Shoot tissue taken approximately 20 cm above the soil surface</tissue>
    </source>
</reference>